<accession>D1NXQ5</accession>
<reference evidence="2" key="1">
    <citation type="submission" date="2009-12" db="EMBL/GenBank/DDBJ databases">
        <authorList>
            <person name="Weinstock G."/>
            <person name="Sodergren E."/>
            <person name="Clifton S."/>
            <person name="Fulton L."/>
            <person name="Fulton B."/>
            <person name="Courtney L."/>
            <person name="Fronick C."/>
            <person name="Harrison M."/>
            <person name="Strong C."/>
            <person name="Farmer C."/>
            <person name="Delahaunty K."/>
            <person name="Markovic C."/>
            <person name="Hall O."/>
            <person name="Minx P."/>
            <person name="Tomlinson C."/>
            <person name="Mitreva M."/>
            <person name="Nelson J."/>
            <person name="Hou S."/>
            <person name="Wollam A."/>
            <person name="Pepin K.H."/>
            <person name="Johnson M."/>
            <person name="Bhonagiri V."/>
            <person name="Nash W.E."/>
            <person name="Warren W."/>
            <person name="Chinwalla A."/>
            <person name="Mardis E.R."/>
            <person name="Wilson R.K."/>
        </authorList>
    </citation>
    <scope>NUCLEOTIDE SEQUENCE [LARGE SCALE GENOMIC DNA]</scope>
    <source>
        <strain evidence="2">DSM 4541</strain>
    </source>
</reference>
<proteinExistence type="predicted"/>
<sequence length="43" mass="4801">METSLKPQQAIRKVSGSFDLPIFFSLICGNAEKFIGFLLVLLQ</sequence>
<dbReference type="Proteomes" id="UP000005512">
    <property type="component" value="Unassembled WGS sequence"/>
</dbReference>
<evidence type="ECO:0000313" key="3">
    <source>
        <dbReference type="Proteomes" id="UP000005512"/>
    </source>
</evidence>
<evidence type="ECO:0000313" key="2">
    <source>
        <dbReference type="EMBL" id="EFB74195.1"/>
    </source>
</evidence>
<protein>
    <submittedName>
        <fullName evidence="2">Uncharacterized protein</fullName>
    </submittedName>
</protein>
<name>D1NXQ5_9GAMM</name>
<keyword evidence="3" id="KW-1185">Reference proteome</keyword>
<dbReference type="AlphaFoldDB" id="D1NXQ5"/>
<feature type="transmembrane region" description="Helical" evidence="1">
    <location>
        <begin position="20"/>
        <end position="42"/>
    </location>
</feature>
<keyword evidence="1" id="KW-0472">Membrane</keyword>
<keyword evidence="1" id="KW-1133">Transmembrane helix</keyword>
<organism evidence="2 3">
    <name type="scientific">Providencia rustigianii DSM 4541</name>
    <dbReference type="NCBI Taxonomy" id="500637"/>
    <lineage>
        <taxon>Bacteria</taxon>
        <taxon>Pseudomonadati</taxon>
        <taxon>Pseudomonadota</taxon>
        <taxon>Gammaproteobacteria</taxon>
        <taxon>Enterobacterales</taxon>
        <taxon>Morganellaceae</taxon>
        <taxon>Providencia</taxon>
    </lineage>
</organism>
<dbReference type="HOGENOM" id="CLU_3238215_0_0_6"/>
<comment type="caution">
    <text evidence="2">The sequence shown here is derived from an EMBL/GenBank/DDBJ whole genome shotgun (WGS) entry which is preliminary data.</text>
</comment>
<evidence type="ECO:0000256" key="1">
    <source>
        <dbReference type="SAM" id="Phobius"/>
    </source>
</evidence>
<dbReference type="STRING" id="500637.PROVRUST_04689"/>
<dbReference type="EMBL" id="ABXV02000002">
    <property type="protein sequence ID" value="EFB74195.1"/>
    <property type="molecule type" value="Genomic_DNA"/>
</dbReference>
<keyword evidence="1" id="KW-0812">Transmembrane</keyword>
<gene>
    <name evidence="2" type="ORF">PROVRUST_04689</name>
</gene>